<evidence type="ECO:0000256" key="3">
    <source>
        <dbReference type="ARBA" id="ARBA00022598"/>
    </source>
</evidence>
<dbReference type="GO" id="GO:0046872">
    <property type="term" value="F:metal ion binding"/>
    <property type="evidence" value="ECO:0007669"/>
    <property type="project" value="UniProtKB-KW"/>
</dbReference>
<evidence type="ECO:0000259" key="17">
    <source>
        <dbReference type="PROSITE" id="PS50975"/>
    </source>
</evidence>
<protein>
    <recommendedName>
        <fullName evidence="12">D-alanine--D-alanine ligase</fullName>
        <ecNumber evidence="12">6.3.2.4</ecNumber>
    </recommendedName>
    <alternativeName>
        <fullName evidence="12">D-Ala-D-Ala ligase</fullName>
    </alternativeName>
    <alternativeName>
        <fullName evidence="12">D-alanylalanine synthetase</fullName>
    </alternativeName>
</protein>
<dbReference type="PROSITE" id="PS50975">
    <property type="entry name" value="ATP_GRASP"/>
    <property type="match status" value="1"/>
</dbReference>
<keyword evidence="11 12" id="KW-0961">Cell wall biogenesis/degradation</keyword>
<dbReference type="GO" id="GO:0008716">
    <property type="term" value="F:D-alanine-D-alanine ligase activity"/>
    <property type="evidence" value="ECO:0007669"/>
    <property type="project" value="UniProtKB-UniRule"/>
</dbReference>
<dbReference type="Gene3D" id="3.30.470.20">
    <property type="entry name" value="ATP-grasp fold, B domain"/>
    <property type="match status" value="1"/>
</dbReference>
<evidence type="ECO:0000256" key="14">
    <source>
        <dbReference type="PIRSR" id="PIRSR039102-2"/>
    </source>
</evidence>
<keyword evidence="9 12" id="KW-0573">Peptidoglycan synthesis</keyword>
<evidence type="ECO:0000256" key="12">
    <source>
        <dbReference type="HAMAP-Rule" id="MF_00047"/>
    </source>
</evidence>
<evidence type="ECO:0000256" key="11">
    <source>
        <dbReference type="ARBA" id="ARBA00023316"/>
    </source>
</evidence>
<dbReference type="PANTHER" id="PTHR23132">
    <property type="entry name" value="D-ALANINE--D-ALANINE LIGASE"/>
    <property type="match status" value="1"/>
</dbReference>
<dbReference type="InterPro" id="IPR005905">
    <property type="entry name" value="D_ala_D_ala"/>
</dbReference>
<dbReference type="Proteomes" id="UP000669239">
    <property type="component" value="Unassembled WGS sequence"/>
</dbReference>
<feature type="binding site" evidence="14">
    <location>
        <begin position="188"/>
        <end position="189"/>
    </location>
    <ligand>
        <name>ATP</name>
        <dbReference type="ChEBI" id="CHEBI:30616"/>
    </ligand>
</feature>
<dbReference type="InterPro" id="IPR011761">
    <property type="entry name" value="ATP-grasp"/>
</dbReference>
<evidence type="ECO:0000313" key="18">
    <source>
        <dbReference type="EMBL" id="MCG4745471.1"/>
    </source>
</evidence>
<evidence type="ECO:0000256" key="9">
    <source>
        <dbReference type="ARBA" id="ARBA00022984"/>
    </source>
</evidence>
<dbReference type="Pfam" id="PF01820">
    <property type="entry name" value="Dala_Dala_lig_N"/>
    <property type="match status" value="1"/>
</dbReference>
<dbReference type="GO" id="GO:0071555">
    <property type="term" value="P:cell wall organization"/>
    <property type="evidence" value="ECO:0007669"/>
    <property type="project" value="UniProtKB-KW"/>
</dbReference>
<evidence type="ECO:0000256" key="5">
    <source>
        <dbReference type="ARBA" id="ARBA00022741"/>
    </source>
</evidence>
<evidence type="ECO:0000256" key="8">
    <source>
        <dbReference type="ARBA" id="ARBA00022960"/>
    </source>
</evidence>
<evidence type="ECO:0000313" key="19">
    <source>
        <dbReference type="EMBL" id="NSJ47602.1"/>
    </source>
</evidence>
<dbReference type="PROSITE" id="PS00843">
    <property type="entry name" value="DALA_DALA_LIGASE_1"/>
    <property type="match status" value="1"/>
</dbReference>
<keyword evidence="20" id="KW-1185">Reference proteome</keyword>
<feature type="active site" evidence="13">
    <location>
        <position position="16"/>
    </location>
</feature>
<dbReference type="GO" id="GO:0005829">
    <property type="term" value="C:cytosol"/>
    <property type="evidence" value="ECO:0007669"/>
    <property type="project" value="TreeGrafter"/>
</dbReference>
<feature type="binding site" evidence="14">
    <location>
        <begin position="180"/>
        <end position="182"/>
    </location>
    <ligand>
        <name>ATP</name>
        <dbReference type="ChEBI" id="CHEBI:30616"/>
    </ligand>
</feature>
<evidence type="ECO:0000313" key="21">
    <source>
        <dbReference type="Proteomes" id="UP001299608"/>
    </source>
</evidence>
<keyword evidence="7 15" id="KW-0460">Magnesium</keyword>
<feature type="binding site" evidence="15">
    <location>
        <position position="313"/>
    </location>
    <ligand>
        <name>Mg(2+)</name>
        <dbReference type="ChEBI" id="CHEBI:18420"/>
        <label>2</label>
    </ligand>
</feature>
<dbReference type="Pfam" id="PF07478">
    <property type="entry name" value="Dala_Dala_lig_C"/>
    <property type="match status" value="1"/>
</dbReference>
<feature type="binding site" evidence="15">
    <location>
        <position position="313"/>
    </location>
    <ligand>
        <name>Mg(2+)</name>
        <dbReference type="ChEBI" id="CHEBI:18420"/>
        <label>1</label>
    </ligand>
</feature>
<dbReference type="InterPro" id="IPR000291">
    <property type="entry name" value="D-Ala_lig_Van_CS"/>
</dbReference>
<comment type="subcellular location">
    <subcellularLocation>
        <location evidence="12">Cytoplasm</location>
    </subcellularLocation>
</comment>
<comment type="cofactor">
    <cofactor evidence="15">
        <name>Mg(2+)</name>
        <dbReference type="ChEBI" id="CHEBI:18420"/>
    </cofactor>
    <cofactor evidence="15">
        <name>Mn(2+)</name>
        <dbReference type="ChEBI" id="CHEBI:29035"/>
    </cofactor>
    <text evidence="15">Binds 2 magnesium or manganese ions per subunit.</text>
</comment>
<dbReference type="Proteomes" id="UP001299608">
    <property type="component" value="Unassembled WGS sequence"/>
</dbReference>
<keyword evidence="10 15" id="KW-0464">Manganese</keyword>
<evidence type="ECO:0000256" key="2">
    <source>
        <dbReference type="ARBA" id="ARBA00010871"/>
    </source>
</evidence>
<keyword evidence="6 16" id="KW-0067">ATP-binding</keyword>
<comment type="pathway">
    <text evidence="12">Cell wall biogenesis; peptidoglycan biosynthesis.</text>
</comment>
<dbReference type="SUPFAM" id="SSF56059">
    <property type="entry name" value="Glutathione synthetase ATP-binding domain-like"/>
    <property type="match status" value="1"/>
</dbReference>
<feature type="active site" evidence="13">
    <location>
        <position position="188"/>
    </location>
</feature>
<dbReference type="PROSITE" id="PS00844">
    <property type="entry name" value="DALA_DALA_LIGASE_2"/>
    <property type="match status" value="1"/>
</dbReference>
<dbReference type="Gene3D" id="3.30.1490.20">
    <property type="entry name" value="ATP-grasp fold, A domain"/>
    <property type="match status" value="1"/>
</dbReference>
<comment type="function">
    <text evidence="12">Cell wall formation.</text>
</comment>
<organism evidence="18 21">
    <name type="scientific">Enterocloster aldenensis</name>
    <dbReference type="NCBI Taxonomy" id="358742"/>
    <lineage>
        <taxon>Bacteria</taxon>
        <taxon>Bacillati</taxon>
        <taxon>Bacillota</taxon>
        <taxon>Clostridia</taxon>
        <taxon>Lachnospirales</taxon>
        <taxon>Lachnospiraceae</taxon>
        <taxon>Enterocloster</taxon>
    </lineage>
</organism>
<gene>
    <name evidence="12" type="primary">ddl</name>
    <name evidence="19" type="ORF">G5B36_02665</name>
    <name evidence="18" type="ORF">L0N08_08640</name>
</gene>
<dbReference type="SUPFAM" id="SSF52440">
    <property type="entry name" value="PreATP-grasp domain"/>
    <property type="match status" value="1"/>
</dbReference>
<comment type="similarity">
    <text evidence="2 12">Belongs to the D-alanine--D-alanine ligase family.</text>
</comment>
<dbReference type="NCBIfam" id="NF002528">
    <property type="entry name" value="PRK01966.1-4"/>
    <property type="match status" value="1"/>
</dbReference>
<evidence type="ECO:0000256" key="15">
    <source>
        <dbReference type="PIRSR" id="PIRSR039102-3"/>
    </source>
</evidence>
<feature type="binding site" evidence="14">
    <location>
        <begin position="312"/>
        <end position="313"/>
    </location>
    <ligand>
        <name>ATP</name>
        <dbReference type="ChEBI" id="CHEBI:30616"/>
    </ligand>
</feature>
<keyword evidence="5 14" id="KW-0547">Nucleotide-binding</keyword>
<feature type="binding site" evidence="15">
    <location>
        <position position="300"/>
    </location>
    <ligand>
        <name>Mg(2+)</name>
        <dbReference type="ChEBI" id="CHEBI:18420"/>
        <label>1</label>
    </ligand>
</feature>
<dbReference type="HAMAP" id="MF_00047">
    <property type="entry name" value="Dala_Dala_lig"/>
    <property type="match status" value="1"/>
</dbReference>
<feature type="domain" description="ATP-grasp" evidence="17">
    <location>
        <begin position="140"/>
        <end position="346"/>
    </location>
</feature>
<feature type="binding site" evidence="15">
    <location>
        <position position="315"/>
    </location>
    <ligand>
        <name>Mg(2+)</name>
        <dbReference type="ChEBI" id="CHEBI:18420"/>
        <label>2</label>
    </ligand>
</feature>
<comment type="caution">
    <text evidence="18">The sequence shown here is derived from an EMBL/GenBank/DDBJ whole genome shotgun (WGS) entry which is preliminary data.</text>
</comment>
<reference evidence="19 20" key="1">
    <citation type="journal article" date="2020" name="Cell Host Microbe">
        <title>Functional and Genomic Variation between Human-Derived Isolates of Lachnospiraceae Reveals Inter- and Intra-Species Diversity.</title>
        <authorList>
            <person name="Sorbara M.T."/>
            <person name="Littmann E.R."/>
            <person name="Fontana E."/>
            <person name="Moody T.U."/>
            <person name="Kohout C.E."/>
            <person name="Gjonbalaj M."/>
            <person name="Eaton V."/>
            <person name="Seok R."/>
            <person name="Leiner I.M."/>
            <person name="Pamer E.G."/>
        </authorList>
    </citation>
    <scope>NUCLEOTIDE SEQUENCE [LARGE SCALE GENOMIC DNA]</scope>
    <source>
        <strain evidence="19 20">MSK.1.17</strain>
    </source>
</reference>
<feature type="active site" evidence="13">
    <location>
        <position position="324"/>
    </location>
</feature>
<accession>A0AAW5BYY1</accession>
<dbReference type="NCBIfam" id="TIGR01205">
    <property type="entry name" value="D_ala_D_alaTIGR"/>
    <property type="match status" value="1"/>
</dbReference>
<name>A0AAW5BYY1_9FIRM</name>
<proteinExistence type="inferred from homology"/>
<dbReference type="PANTHER" id="PTHR23132:SF25">
    <property type="entry name" value="D-ALANINE--D-ALANINE LIGASE A"/>
    <property type="match status" value="1"/>
</dbReference>
<evidence type="ECO:0000256" key="16">
    <source>
        <dbReference type="PROSITE-ProRule" id="PRU00409"/>
    </source>
</evidence>
<evidence type="ECO:0000256" key="7">
    <source>
        <dbReference type="ARBA" id="ARBA00022842"/>
    </source>
</evidence>
<evidence type="ECO:0000256" key="10">
    <source>
        <dbReference type="ARBA" id="ARBA00023211"/>
    </source>
</evidence>
<dbReference type="GO" id="GO:0009252">
    <property type="term" value="P:peptidoglycan biosynthetic process"/>
    <property type="evidence" value="ECO:0007669"/>
    <property type="project" value="UniProtKB-UniRule"/>
</dbReference>
<dbReference type="RefSeq" id="WP_117556601.1">
    <property type="nucleotide sequence ID" value="NZ_JAAITT010000003.1"/>
</dbReference>
<reference evidence="18" key="3">
    <citation type="submission" date="2022-01" db="EMBL/GenBank/DDBJ databases">
        <title>Collection of gut derived symbiotic bacterial strains cultured from healthy donors.</title>
        <authorList>
            <person name="Lin H."/>
            <person name="Kohout C."/>
            <person name="Waligurski E."/>
            <person name="Pamer E.G."/>
        </authorList>
    </citation>
    <scope>NUCLEOTIDE SEQUENCE</scope>
    <source>
        <strain evidence="18">DFI.6.55</strain>
    </source>
</reference>
<sequence length="353" mass="38802">MSKLTVAVIFGGQSSEHIVSCMSAVNVIEHIDSARYNIILVGITQEGHWIKADSLEDVKSGAWRDGKVGAALLPDATRKCILLMDGDKVEEVRVDIVFPVLHGLYGEDGTIQGLLELARIPYVGCGVLASAVSMDKLYTKIIVSDLGIRQAGYEPVYREELEDMEQVVDRIEKHFPYPVFIKPSNAGSSRGISKAGNRQELEAGLLEAARHDRKLLVEETIVGREIECSVFGGGRRGIEASGVGEILAAAEFYDFDAKYFNEESRTVTDPELPDGATEKVRQAAMDIFRAVDGYGLARVDFFVKDDGEVVFNEINTMPGFTAISMYPMLWEARGIGKDQLVGMLLSHGMERYA</sequence>
<dbReference type="GO" id="GO:0008360">
    <property type="term" value="P:regulation of cell shape"/>
    <property type="evidence" value="ECO:0007669"/>
    <property type="project" value="UniProtKB-KW"/>
</dbReference>
<evidence type="ECO:0000256" key="1">
    <source>
        <dbReference type="ARBA" id="ARBA00001936"/>
    </source>
</evidence>
<feature type="binding site" evidence="14">
    <location>
        <position position="136"/>
    </location>
    <ligand>
        <name>ATP</name>
        <dbReference type="ChEBI" id="CHEBI:30616"/>
    </ligand>
</feature>
<dbReference type="GO" id="GO:0005524">
    <property type="term" value="F:ATP binding"/>
    <property type="evidence" value="ECO:0007669"/>
    <property type="project" value="UniProtKB-UniRule"/>
</dbReference>
<comment type="cofactor">
    <cofactor evidence="1">
        <name>Mn(2+)</name>
        <dbReference type="ChEBI" id="CHEBI:29035"/>
    </cofactor>
</comment>
<dbReference type="InterPro" id="IPR013815">
    <property type="entry name" value="ATP_grasp_subdomain_1"/>
</dbReference>
<dbReference type="EMBL" id="JAKNGE010000009">
    <property type="protein sequence ID" value="MCG4745471.1"/>
    <property type="molecule type" value="Genomic_DNA"/>
</dbReference>
<dbReference type="InterPro" id="IPR011095">
    <property type="entry name" value="Dala_Dala_lig_C"/>
</dbReference>
<dbReference type="EMBL" id="JAAITT010000003">
    <property type="protein sequence ID" value="NSJ47602.1"/>
    <property type="molecule type" value="Genomic_DNA"/>
</dbReference>
<reference evidence="19" key="2">
    <citation type="submission" date="2020-02" db="EMBL/GenBank/DDBJ databases">
        <authorList>
            <person name="Littmann E."/>
            <person name="Sorbara M."/>
        </authorList>
    </citation>
    <scope>NUCLEOTIDE SEQUENCE</scope>
    <source>
        <strain evidence="19">MSK.1.17</strain>
    </source>
</reference>
<comment type="catalytic activity">
    <reaction evidence="12">
        <text>2 D-alanine + ATP = D-alanyl-D-alanine + ADP + phosphate + H(+)</text>
        <dbReference type="Rhea" id="RHEA:11224"/>
        <dbReference type="ChEBI" id="CHEBI:15378"/>
        <dbReference type="ChEBI" id="CHEBI:30616"/>
        <dbReference type="ChEBI" id="CHEBI:43474"/>
        <dbReference type="ChEBI" id="CHEBI:57416"/>
        <dbReference type="ChEBI" id="CHEBI:57822"/>
        <dbReference type="ChEBI" id="CHEBI:456216"/>
        <dbReference type="EC" id="6.3.2.4"/>
    </reaction>
</comment>
<evidence type="ECO:0000256" key="6">
    <source>
        <dbReference type="ARBA" id="ARBA00022840"/>
    </source>
</evidence>
<evidence type="ECO:0000256" key="13">
    <source>
        <dbReference type="PIRSR" id="PIRSR039102-1"/>
    </source>
</evidence>
<keyword evidence="12" id="KW-0963">Cytoplasm</keyword>
<dbReference type="PIRSF" id="PIRSF039102">
    <property type="entry name" value="Ddl/VanB"/>
    <property type="match status" value="1"/>
</dbReference>
<dbReference type="InterPro" id="IPR016185">
    <property type="entry name" value="PreATP-grasp_dom_sf"/>
</dbReference>
<evidence type="ECO:0000256" key="4">
    <source>
        <dbReference type="ARBA" id="ARBA00022723"/>
    </source>
</evidence>
<dbReference type="InterPro" id="IPR011127">
    <property type="entry name" value="Dala_Dala_lig_N"/>
</dbReference>
<dbReference type="EC" id="6.3.2.4" evidence="12"/>
<dbReference type="AlphaFoldDB" id="A0AAW5BYY1"/>
<feature type="binding site" evidence="14">
    <location>
        <begin position="218"/>
        <end position="225"/>
    </location>
    <ligand>
        <name>ATP</name>
        <dbReference type="ChEBI" id="CHEBI:30616"/>
    </ligand>
</feature>
<evidence type="ECO:0000313" key="20">
    <source>
        <dbReference type="Proteomes" id="UP000669239"/>
    </source>
</evidence>
<keyword evidence="3 12" id="KW-0436">Ligase</keyword>
<keyword evidence="8 12" id="KW-0133">Cell shape</keyword>
<dbReference type="Gene3D" id="3.40.50.20">
    <property type="match status" value="1"/>
</dbReference>
<keyword evidence="4 15" id="KW-0479">Metal-binding</keyword>